<proteinExistence type="predicted"/>
<accession>A0AAW0B1I0</accession>
<evidence type="ECO:0000313" key="3">
    <source>
        <dbReference type="Proteomes" id="UP001383192"/>
    </source>
</evidence>
<gene>
    <name evidence="2" type="ORF">VNI00_017914</name>
</gene>
<evidence type="ECO:0000256" key="1">
    <source>
        <dbReference type="SAM" id="MobiDB-lite"/>
    </source>
</evidence>
<dbReference type="AlphaFoldDB" id="A0AAW0B1I0"/>
<evidence type="ECO:0000313" key="2">
    <source>
        <dbReference type="EMBL" id="KAK7019798.1"/>
    </source>
</evidence>
<reference evidence="2 3" key="1">
    <citation type="submission" date="2024-01" db="EMBL/GenBank/DDBJ databases">
        <title>A draft genome for a cacao thread blight-causing isolate of Paramarasmius palmivorus.</title>
        <authorList>
            <person name="Baruah I.K."/>
            <person name="Bukari Y."/>
            <person name="Amoako-Attah I."/>
            <person name="Meinhardt L.W."/>
            <person name="Bailey B.A."/>
            <person name="Cohen S.P."/>
        </authorList>
    </citation>
    <scope>NUCLEOTIDE SEQUENCE [LARGE SCALE GENOMIC DNA]</scope>
    <source>
        <strain evidence="2 3">GH-12</strain>
    </source>
</reference>
<dbReference type="EMBL" id="JAYKXP010000197">
    <property type="protein sequence ID" value="KAK7019798.1"/>
    <property type="molecule type" value="Genomic_DNA"/>
</dbReference>
<protein>
    <submittedName>
        <fullName evidence="2">Uncharacterized protein</fullName>
    </submittedName>
</protein>
<organism evidence="2 3">
    <name type="scientific">Paramarasmius palmivorus</name>
    <dbReference type="NCBI Taxonomy" id="297713"/>
    <lineage>
        <taxon>Eukaryota</taxon>
        <taxon>Fungi</taxon>
        <taxon>Dikarya</taxon>
        <taxon>Basidiomycota</taxon>
        <taxon>Agaricomycotina</taxon>
        <taxon>Agaricomycetes</taxon>
        <taxon>Agaricomycetidae</taxon>
        <taxon>Agaricales</taxon>
        <taxon>Marasmiineae</taxon>
        <taxon>Marasmiaceae</taxon>
        <taxon>Paramarasmius</taxon>
    </lineage>
</organism>
<comment type="caution">
    <text evidence="2">The sequence shown here is derived from an EMBL/GenBank/DDBJ whole genome shotgun (WGS) entry which is preliminary data.</text>
</comment>
<name>A0AAW0B1I0_9AGAR</name>
<feature type="region of interest" description="Disordered" evidence="1">
    <location>
        <begin position="145"/>
        <end position="165"/>
    </location>
</feature>
<keyword evidence="3" id="KW-1185">Reference proteome</keyword>
<feature type="compositionally biased region" description="Basic residues" evidence="1">
    <location>
        <begin position="154"/>
        <end position="165"/>
    </location>
</feature>
<dbReference type="Proteomes" id="UP001383192">
    <property type="component" value="Unassembled WGS sequence"/>
</dbReference>
<sequence length="165" mass="18916">MTPLRPLDDGELAMLRRCVSGNLEVSKQAAHIAGQQVDKIAARLLWDSLLDLGFADDWETMIRMDRKVHLFRNHACDCSQSAGYRPWRIFDISSSFGEPMYLEDQKFEPLTTPSMSTLVQNQGSEARRKYKVLIRKAVFRRSGTIENAMDPGRRKPQRKKSCRGL</sequence>